<dbReference type="InterPro" id="IPR003542">
    <property type="entry name" value="Enbac_synth_compD-like"/>
</dbReference>
<feature type="binding site" evidence="12">
    <location>
        <position position="46"/>
    </location>
    <ligand>
        <name>CoA</name>
        <dbReference type="ChEBI" id="CHEBI:57287"/>
    </ligand>
</feature>
<keyword evidence="13" id="KW-0460">Magnesium</keyword>
<evidence type="ECO:0000256" key="10">
    <source>
        <dbReference type="ARBA" id="ARBA00049176"/>
    </source>
</evidence>
<dbReference type="PANTHER" id="PTHR38096:SF1">
    <property type="entry name" value="ENTEROBACTIN SYNTHASE COMPONENT D"/>
    <property type="match status" value="1"/>
</dbReference>
<reference evidence="16 17" key="1">
    <citation type="submission" date="2019-05" db="EMBL/GenBank/DDBJ databases">
        <title>Pseudorhodobacter turbinis sp. nov., isolated from the gut of the Korean turban shell.</title>
        <authorList>
            <person name="Jeong Y.-S."/>
            <person name="Kang W.-R."/>
            <person name="Bae J.-W."/>
        </authorList>
    </citation>
    <scope>NUCLEOTIDE SEQUENCE [LARGE SCALE GENOMIC DNA]</scope>
    <source>
        <strain evidence="16 17">S12M18</strain>
    </source>
</reference>
<evidence type="ECO:0000256" key="8">
    <source>
        <dbReference type="ARBA" id="ARBA00029894"/>
    </source>
</evidence>
<organism evidence="16 17">
    <name type="scientific">Pseudorhodobacter turbinis</name>
    <dbReference type="NCBI Taxonomy" id="2500533"/>
    <lineage>
        <taxon>Bacteria</taxon>
        <taxon>Pseudomonadati</taxon>
        <taxon>Pseudomonadota</taxon>
        <taxon>Alphaproteobacteria</taxon>
        <taxon>Rhodobacterales</taxon>
        <taxon>Paracoccaceae</taxon>
        <taxon>Pseudorhodobacter</taxon>
    </lineage>
</organism>
<comment type="similarity">
    <text evidence="3">Belongs to the P-Pant transferase superfamily. EntD family.</text>
</comment>
<feature type="binding site" evidence="12">
    <location>
        <position position="54"/>
    </location>
    <ligand>
        <name>CoA</name>
        <dbReference type="ChEBI" id="CHEBI:57287"/>
    </ligand>
</feature>
<dbReference type="EMBL" id="CP039964">
    <property type="protein sequence ID" value="QCO56124.1"/>
    <property type="molecule type" value="Genomic_DNA"/>
</dbReference>
<dbReference type="PRINTS" id="PR01399">
    <property type="entry name" value="ENTSNTHTASED"/>
</dbReference>
<evidence type="ECO:0000256" key="3">
    <source>
        <dbReference type="ARBA" id="ARBA00008342"/>
    </source>
</evidence>
<comment type="catalytic activity">
    <reaction evidence="11">
        <text>apo-[peptidyl-carrier protein] + CoA = holo-[peptidyl-carrier protein] + adenosine 3',5'-bisphosphate + H(+)</text>
        <dbReference type="Rhea" id="RHEA:46228"/>
        <dbReference type="Rhea" id="RHEA-COMP:11479"/>
        <dbReference type="Rhea" id="RHEA-COMP:11480"/>
        <dbReference type="ChEBI" id="CHEBI:15378"/>
        <dbReference type="ChEBI" id="CHEBI:29999"/>
        <dbReference type="ChEBI" id="CHEBI:57287"/>
        <dbReference type="ChEBI" id="CHEBI:58343"/>
        <dbReference type="ChEBI" id="CHEBI:64479"/>
    </reaction>
</comment>
<keyword evidence="6 16" id="KW-0808">Transferase</keyword>
<sequence>MIDLESLLAAARAIAPQGVVIAASDPRAPSPPLWRGEILAGSVPKRLMEFAAGRAAARAAMAAFGPACAIPMGSDRAPIWPDGISGSITHSATACLAAVTRAPTLIGIDLEPATPLEADLWDIVLSPPERATLGTGLHAKLIFSAKEAAYKAQYARSRTLLEFDALEITLGHGQFTARFTQDVPHFPQNTLLHGRFCQSEGHFLTLVAA</sequence>
<evidence type="ECO:0000256" key="11">
    <source>
        <dbReference type="ARBA" id="ARBA00049191"/>
    </source>
</evidence>
<comment type="cofactor">
    <cofactor evidence="13">
        <name>Mg(2+)</name>
        <dbReference type="ChEBI" id="CHEBI:18420"/>
    </cofactor>
</comment>
<evidence type="ECO:0000256" key="4">
    <source>
        <dbReference type="ARBA" id="ARBA00011503"/>
    </source>
</evidence>
<evidence type="ECO:0000256" key="9">
    <source>
        <dbReference type="ARBA" id="ARBA00031996"/>
    </source>
</evidence>
<dbReference type="InterPro" id="IPR008278">
    <property type="entry name" value="4-PPantetheinyl_Trfase_dom"/>
</dbReference>
<feature type="binding site" evidence="12">
    <location>
        <position position="109"/>
    </location>
    <ligand>
        <name>CoA</name>
        <dbReference type="ChEBI" id="CHEBI:57287"/>
    </ligand>
</feature>
<dbReference type="GO" id="GO:0008897">
    <property type="term" value="F:holo-[acyl-carrier-protein] synthase activity"/>
    <property type="evidence" value="ECO:0007669"/>
    <property type="project" value="InterPro"/>
</dbReference>
<comment type="subunit">
    <text evidence="4">EntB, EntD, EntE, and EntF form a multienzyme complex called enterobactin synthase.</text>
</comment>
<evidence type="ECO:0000256" key="2">
    <source>
        <dbReference type="ARBA" id="ARBA00004993"/>
    </source>
</evidence>
<comment type="pathway">
    <text evidence="2">Siderophore biosynthesis; enterobactin biosynthesis.</text>
</comment>
<evidence type="ECO:0000259" key="15">
    <source>
        <dbReference type="Pfam" id="PF17837"/>
    </source>
</evidence>
<evidence type="ECO:0000259" key="14">
    <source>
        <dbReference type="Pfam" id="PF01648"/>
    </source>
</evidence>
<dbReference type="InterPro" id="IPR041354">
    <property type="entry name" value="4PPT_N"/>
</dbReference>
<keyword evidence="13" id="KW-0479">Metal-binding</keyword>
<evidence type="ECO:0000256" key="6">
    <source>
        <dbReference type="ARBA" id="ARBA00022679"/>
    </source>
</evidence>
<dbReference type="GO" id="GO:0005886">
    <property type="term" value="C:plasma membrane"/>
    <property type="evidence" value="ECO:0007669"/>
    <property type="project" value="TreeGrafter"/>
</dbReference>
<protein>
    <recommendedName>
        <fullName evidence="5">Enterobactin synthase component D</fullName>
    </recommendedName>
    <alternativeName>
        <fullName evidence="8">4'-phosphopantetheinyl transferase EntD</fullName>
    </alternativeName>
    <alternativeName>
        <fullName evidence="9">Enterochelin synthase D</fullName>
    </alternativeName>
</protein>
<dbReference type="OrthoDB" id="8210607at2"/>
<accession>A0A4V1E0X2</accession>
<feature type="binding site" evidence="12">
    <location>
        <position position="147"/>
    </location>
    <ligand>
        <name>CoA</name>
        <dbReference type="ChEBI" id="CHEBI:57287"/>
    </ligand>
</feature>
<feature type="binding site" evidence="12">
    <location>
        <position position="161"/>
    </location>
    <ligand>
        <name>CoA</name>
        <dbReference type="ChEBI" id="CHEBI:57287"/>
    </ligand>
</feature>
<dbReference type="AlphaFoldDB" id="A0A4V1E0X2"/>
<comment type="catalytic activity">
    <reaction evidence="10">
        <text>apo-[aryl-carrier protein] + CoA = holo-[aryl-carrier protein] + adenosine 3',5'-bisphosphate + H(+)</text>
        <dbReference type="Rhea" id="RHEA:48404"/>
        <dbReference type="Rhea" id="RHEA-COMP:15903"/>
        <dbReference type="Rhea" id="RHEA-COMP:17557"/>
        <dbReference type="ChEBI" id="CHEBI:15378"/>
        <dbReference type="ChEBI" id="CHEBI:29999"/>
        <dbReference type="ChEBI" id="CHEBI:57287"/>
        <dbReference type="ChEBI" id="CHEBI:58343"/>
        <dbReference type="ChEBI" id="CHEBI:64479"/>
    </reaction>
</comment>
<evidence type="ECO:0000313" key="17">
    <source>
        <dbReference type="Proteomes" id="UP000298631"/>
    </source>
</evidence>
<feature type="binding site" evidence="13">
    <location>
        <position position="109"/>
    </location>
    <ligand>
        <name>Mg(2+)</name>
        <dbReference type="ChEBI" id="CHEBI:18420"/>
    </ligand>
</feature>
<dbReference type="UniPathway" id="UPA00017"/>
<dbReference type="RefSeq" id="WP_137193909.1">
    <property type="nucleotide sequence ID" value="NZ_CP039964.1"/>
</dbReference>
<dbReference type="GO" id="GO:0009366">
    <property type="term" value="C:enterobactin synthetase complex"/>
    <property type="evidence" value="ECO:0007669"/>
    <property type="project" value="InterPro"/>
</dbReference>
<dbReference type="Pfam" id="PF01648">
    <property type="entry name" value="ACPS"/>
    <property type="match status" value="1"/>
</dbReference>
<keyword evidence="17" id="KW-1185">Reference proteome</keyword>
<feature type="binding site" evidence="13">
    <location>
        <position position="111"/>
    </location>
    <ligand>
        <name>Mg(2+)</name>
        <dbReference type="ChEBI" id="CHEBI:18420"/>
    </ligand>
</feature>
<name>A0A4V1E0X2_9RHOB</name>
<feature type="binding site" evidence="12">
    <location>
        <position position="151"/>
    </location>
    <ligand>
        <name>CoA</name>
        <dbReference type="ChEBI" id="CHEBI:57287"/>
    </ligand>
</feature>
<feature type="binding site" evidence="12">
    <location>
        <begin position="89"/>
        <end position="90"/>
    </location>
    <ligand>
        <name>CoA</name>
        <dbReference type="ChEBI" id="CHEBI:57287"/>
    </ligand>
</feature>
<proteinExistence type="inferred from homology"/>
<feature type="domain" description="4'-phosphopantetheinyl transferase N-terminal" evidence="15">
    <location>
        <begin position="38"/>
        <end position="99"/>
    </location>
</feature>
<comment type="function">
    <text evidence="1">Involved in the biosynthesis of the siderophore enterobactin (enterochelin), which is a macrocyclic trimeric lactone of N-(2,3-dihydroxybenzoyl)-serine. The serine trilactone serves as a scaffolding for the three catechol functionalities that provide hexadentate coordination for the tightly ligated iron(2+) atoms. Plays an essential role in the assembly of the enterobactin by catalyzing the transfer of the 4'-phosphopantetheine (Ppant) moiety from coenzyme A to the apo-domains of both EntB (ArCP domain) and EntF (PCP domain) to yield their holo-forms which make them competent for the activation of 2,3-dihydroxybenzoate (DHB) and L-serine, respectively.</text>
</comment>
<dbReference type="PANTHER" id="PTHR38096">
    <property type="entry name" value="ENTEROBACTIN SYNTHASE COMPONENT D"/>
    <property type="match status" value="1"/>
</dbReference>
<evidence type="ECO:0000256" key="5">
    <source>
        <dbReference type="ARBA" id="ARBA00019087"/>
    </source>
</evidence>
<feature type="domain" description="4'-phosphopantetheinyl transferase" evidence="14">
    <location>
        <begin position="106"/>
        <end position="183"/>
    </location>
</feature>
<dbReference type="GO" id="GO:0000287">
    <property type="term" value="F:magnesium ion binding"/>
    <property type="evidence" value="ECO:0007669"/>
    <property type="project" value="InterPro"/>
</dbReference>
<dbReference type="Pfam" id="PF17837">
    <property type="entry name" value="4PPT_N"/>
    <property type="match status" value="1"/>
</dbReference>
<evidence type="ECO:0000313" key="16">
    <source>
        <dbReference type="EMBL" id="QCO56124.1"/>
    </source>
</evidence>
<evidence type="ECO:0000256" key="12">
    <source>
        <dbReference type="PIRSR" id="PIRSR603542-1"/>
    </source>
</evidence>
<dbReference type="SUPFAM" id="SSF56214">
    <property type="entry name" value="4'-phosphopantetheinyl transferase"/>
    <property type="match status" value="1"/>
</dbReference>
<dbReference type="Proteomes" id="UP000298631">
    <property type="component" value="Chromosome"/>
</dbReference>
<dbReference type="GO" id="GO:0009239">
    <property type="term" value="P:enterobactin biosynthetic process"/>
    <property type="evidence" value="ECO:0007669"/>
    <property type="project" value="UniProtKB-UniPathway"/>
</dbReference>
<dbReference type="KEGG" id="pseb:EOK75_10520"/>
<dbReference type="InterPro" id="IPR037143">
    <property type="entry name" value="4-PPantetheinyl_Trfase_dom_sf"/>
</dbReference>
<evidence type="ECO:0000256" key="1">
    <source>
        <dbReference type="ARBA" id="ARBA00003937"/>
    </source>
</evidence>
<evidence type="ECO:0000256" key="13">
    <source>
        <dbReference type="PIRSR" id="PIRSR603542-2"/>
    </source>
</evidence>
<evidence type="ECO:0000256" key="7">
    <source>
        <dbReference type="ARBA" id="ARBA00023191"/>
    </source>
</evidence>
<gene>
    <name evidence="16" type="ORF">EOK75_10520</name>
</gene>
<keyword evidence="7" id="KW-0259">Enterobactin biosynthesis</keyword>